<feature type="region of interest" description="Disordered" evidence="3">
    <location>
        <begin position="1"/>
        <end position="29"/>
    </location>
</feature>
<keyword evidence="1 2" id="KW-0238">DNA-binding</keyword>
<evidence type="ECO:0000256" key="3">
    <source>
        <dbReference type="SAM" id="MobiDB-lite"/>
    </source>
</evidence>
<dbReference type="InterPro" id="IPR036894">
    <property type="entry name" value="YbaB-like_sf"/>
</dbReference>
<evidence type="ECO:0000313" key="4">
    <source>
        <dbReference type="EMBL" id="KZC99601.1"/>
    </source>
</evidence>
<organism evidence="4 5">
    <name type="scientific">Oceanibaculum pacificum</name>
    <dbReference type="NCBI Taxonomy" id="580166"/>
    <lineage>
        <taxon>Bacteria</taxon>
        <taxon>Pseudomonadati</taxon>
        <taxon>Pseudomonadota</taxon>
        <taxon>Alphaproteobacteria</taxon>
        <taxon>Rhodospirillales</taxon>
        <taxon>Oceanibaculaceae</taxon>
        <taxon>Oceanibaculum</taxon>
    </lineage>
</organism>
<reference evidence="4 5" key="1">
    <citation type="submission" date="2015-12" db="EMBL/GenBank/DDBJ databases">
        <title>Genome sequence of Oceanibaculum pacificum MCCC 1A02656.</title>
        <authorList>
            <person name="Lu L."/>
            <person name="Lai Q."/>
            <person name="Shao Z."/>
            <person name="Qian P."/>
        </authorList>
    </citation>
    <scope>NUCLEOTIDE SEQUENCE [LARGE SCALE GENOMIC DNA]</scope>
    <source>
        <strain evidence="4 5">MCCC 1A02656</strain>
    </source>
</reference>
<evidence type="ECO:0000313" key="5">
    <source>
        <dbReference type="Proteomes" id="UP000076400"/>
    </source>
</evidence>
<accession>A0A154VDY0</accession>
<dbReference type="NCBIfam" id="TIGR00103">
    <property type="entry name" value="DNA_YbaB_EbfC"/>
    <property type="match status" value="1"/>
</dbReference>
<dbReference type="STRING" id="580166.AUP43_14520"/>
<dbReference type="GO" id="GO:0043590">
    <property type="term" value="C:bacterial nucleoid"/>
    <property type="evidence" value="ECO:0007669"/>
    <property type="project" value="UniProtKB-UniRule"/>
</dbReference>
<comment type="subcellular location">
    <subcellularLocation>
        <location evidence="2">Cytoplasm</location>
        <location evidence="2">Nucleoid</location>
    </subcellularLocation>
</comment>
<dbReference type="Gene3D" id="3.30.1310.10">
    <property type="entry name" value="Nucleoid-associated protein YbaB-like domain"/>
    <property type="match status" value="1"/>
</dbReference>
<comment type="function">
    <text evidence="2">Binds to DNA and alters its conformation. May be involved in regulation of gene expression, nucleoid organization and DNA protection.</text>
</comment>
<dbReference type="Pfam" id="PF02575">
    <property type="entry name" value="YbaB_DNA_bd"/>
    <property type="match status" value="1"/>
</dbReference>
<dbReference type="SUPFAM" id="SSF82607">
    <property type="entry name" value="YbaB-like"/>
    <property type="match status" value="1"/>
</dbReference>
<dbReference type="GO" id="GO:0005829">
    <property type="term" value="C:cytosol"/>
    <property type="evidence" value="ECO:0007669"/>
    <property type="project" value="TreeGrafter"/>
</dbReference>
<protein>
    <recommendedName>
        <fullName evidence="2">Nucleoid-associated protein AUP43_14520</fullName>
    </recommendedName>
</protein>
<evidence type="ECO:0000256" key="2">
    <source>
        <dbReference type="HAMAP-Rule" id="MF_00274"/>
    </source>
</evidence>
<feature type="compositionally biased region" description="Low complexity" evidence="3">
    <location>
        <begin position="1"/>
        <end position="22"/>
    </location>
</feature>
<dbReference type="PIRSF" id="PIRSF004555">
    <property type="entry name" value="UCP004555"/>
    <property type="match status" value="1"/>
</dbReference>
<dbReference type="HAMAP" id="MF_00274">
    <property type="entry name" value="DNA_YbaB_EbfC"/>
    <property type="match status" value="1"/>
</dbReference>
<gene>
    <name evidence="4" type="ORF">AUP43_14520</name>
</gene>
<keyword evidence="2" id="KW-0963">Cytoplasm</keyword>
<dbReference type="RefSeq" id="WP_067560054.1">
    <property type="nucleotide sequence ID" value="NZ_LPXN01000167.1"/>
</dbReference>
<dbReference type="GO" id="GO:0003677">
    <property type="term" value="F:DNA binding"/>
    <property type="evidence" value="ECO:0007669"/>
    <property type="project" value="UniProtKB-UniRule"/>
</dbReference>
<comment type="similarity">
    <text evidence="2">Belongs to the YbaB/EbfC family.</text>
</comment>
<comment type="subunit">
    <text evidence="2">Homodimer.</text>
</comment>
<dbReference type="InterPro" id="IPR004401">
    <property type="entry name" value="YbaB/EbfC"/>
</dbReference>
<name>A0A154VDY0_9PROT</name>
<dbReference type="EMBL" id="LPXN01000167">
    <property type="protein sequence ID" value="KZC99601.1"/>
    <property type="molecule type" value="Genomic_DNA"/>
</dbReference>
<evidence type="ECO:0000256" key="1">
    <source>
        <dbReference type="ARBA" id="ARBA00023125"/>
    </source>
</evidence>
<dbReference type="PANTHER" id="PTHR33449:SF1">
    <property type="entry name" value="NUCLEOID-ASSOCIATED PROTEIN YBAB"/>
    <property type="match status" value="1"/>
</dbReference>
<comment type="caution">
    <text evidence="4">The sequence shown here is derived from an EMBL/GenBank/DDBJ whole genome shotgun (WGS) entry which is preliminary data.</text>
</comment>
<sequence length="107" mass="11475">MKNLAQMMKQAQQMQSKMADMQAELERQEIAGASGGGMVSVTLNGKGEMRAIKIDPSLVSAEDVEVLEDLIIAATNDAKSKVEAHMAEQMQKLTGGLSLPPGMKLPF</sequence>
<proteinExistence type="inferred from homology"/>
<dbReference type="AlphaFoldDB" id="A0A154VDY0"/>
<dbReference type="OrthoDB" id="9803080at2"/>
<dbReference type="Proteomes" id="UP000076400">
    <property type="component" value="Unassembled WGS sequence"/>
</dbReference>
<keyword evidence="5" id="KW-1185">Reference proteome</keyword>
<dbReference type="PANTHER" id="PTHR33449">
    <property type="entry name" value="NUCLEOID-ASSOCIATED PROTEIN YBAB"/>
    <property type="match status" value="1"/>
</dbReference>